<organism evidence="2">
    <name type="scientific">Alexandrium monilatum</name>
    <dbReference type="NCBI Taxonomy" id="311494"/>
    <lineage>
        <taxon>Eukaryota</taxon>
        <taxon>Sar</taxon>
        <taxon>Alveolata</taxon>
        <taxon>Dinophyceae</taxon>
        <taxon>Gonyaulacales</taxon>
        <taxon>Pyrocystaceae</taxon>
        <taxon>Alexandrium</taxon>
    </lineage>
</organism>
<evidence type="ECO:0000313" key="2">
    <source>
        <dbReference type="EMBL" id="CAE4572379.1"/>
    </source>
</evidence>
<name>A0A7S4Q602_9DINO</name>
<feature type="compositionally biased region" description="Polar residues" evidence="1">
    <location>
        <begin position="135"/>
        <end position="144"/>
    </location>
</feature>
<feature type="region of interest" description="Disordered" evidence="1">
    <location>
        <begin position="168"/>
        <end position="191"/>
    </location>
</feature>
<proteinExistence type="predicted"/>
<dbReference type="AlphaFoldDB" id="A0A7S4Q602"/>
<protein>
    <submittedName>
        <fullName evidence="2">Uncharacterized protein</fullName>
    </submittedName>
</protein>
<reference evidence="2" key="1">
    <citation type="submission" date="2021-01" db="EMBL/GenBank/DDBJ databases">
        <authorList>
            <person name="Corre E."/>
            <person name="Pelletier E."/>
            <person name="Niang G."/>
            <person name="Scheremetjew M."/>
            <person name="Finn R."/>
            <person name="Kale V."/>
            <person name="Holt S."/>
            <person name="Cochrane G."/>
            <person name="Meng A."/>
            <person name="Brown T."/>
            <person name="Cohen L."/>
        </authorList>
    </citation>
    <scope>NUCLEOTIDE SEQUENCE</scope>
    <source>
        <strain evidence="2">CCMP3105</strain>
    </source>
</reference>
<gene>
    <name evidence="2" type="ORF">AMON00008_LOCUS11998</name>
</gene>
<accession>A0A7S4Q602</accession>
<feature type="region of interest" description="Disordered" evidence="1">
    <location>
        <begin position="113"/>
        <end position="144"/>
    </location>
</feature>
<evidence type="ECO:0000256" key="1">
    <source>
        <dbReference type="SAM" id="MobiDB-lite"/>
    </source>
</evidence>
<sequence length="340" mass="36032">MLEAGRPWDRARLFLLASRSMASDSGLGGCDLLALVSSAHAGSLRRLSRASGLPLQGLAQGAEALRGRLSKATCRRLRELDVVLAFARHLTVQKVDQFLDALDAELAGGADGLSQFGGTDGPSQPGAAPPGTRDAGSQTPPSFDLTTGDLEIQDLCFCPPVSRRASSASLSRGSASPSSAASTPPPPTRPALCSGACSRSLWSAGRPHHALLLWLQAWRLRRMSGGPPKSSSSGSNWLTWSRSWTASGGVPIAFSKKKGRGWKGRSLSLRLARCIEAIGSWRPRILDKRSSSTRRLPDLVPPMDVFGVGVLPYVLPIDLLGVGILPYAWRPACPLFRPAG</sequence>
<dbReference type="EMBL" id="HBNR01018151">
    <property type="protein sequence ID" value="CAE4572379.1"/>
    <property type="molecule type" value="Transcribed_RNA"/>
</dbReference>
<feature type="compositionally biased region" description="Low complexity" evidence="1">
    <location>
        <begin position="168"/>
        <end position="182"/>
    </location>
</feature>